<accession>A0A8E2AP80</accession>
<evidence type="ECO:0000313" key="2">
    <source>
        <dbReference type="Proteomes" id="UP000250043"/>
    </source>
</evidence>
<dbReference type="SUPFAM" id="SSF52047">
    <property type="entry name" value="RNI-like"/>
    <property type="match status" value="1"/>
</dbReference>
<evidence type="ECO:0000313" key="1">
    <source>
        <dbReference type="EMBL" id="OCH86884.1"/>
    </source>
</evidence>
<dbReference type="Gene3D" id="3.80.10.10">
    <property type="entry name" value="Ribonuclease Inhibitor"/>
    <property type="match status" value="1"/>
</dbReference>
<organism evidence="1 2">
    <name type="scientific">Obba rivulosa</name>
    <dbReference type="NCBI Taxonomy" id="1052685"/>
    <lineage>
        <taxon>Eukaryota</taxon>
        <taxon>Fungi</taxon>
        <taxon>Dikarya</taxon>
        <taxon>Basidiomycota</taxon>
        <taxon>Agaricomycotina</taxon>
        <taxon>Agaricomycetes</taxon>
        <taxon>Polyporales</taxon>
        <taxon>Gelatoporiaceae</taxon>
        <taxon>Obba</taxon>
    </lineage>
</organism>
<dbReference type="Proteomes" id="UP000250043">
    <property type="component" value="Unassembled WGS sequence"/>
</dbReference>
<dbReference type="OrthoDB" id="2773799at2759"/>
<reference evidence="1 2" key="1">
    <citation type="submission" date="2016-07" db="EMBL/GenBank/DDBJ databases">
        <title>Draft genome of the white-rot fungus Obba rivulosa 3A-2.</title>
        <authorList>
            <consortium name="DOE Joint Genome Institute"/>
            <person name="Miettinen O."/>
            <person name="Riley R."/>
            <person name="Acob R."/>
            <person name="Barry K."/>
            <person name="Cullen D."/>
            <person name="De Vries R."/>
            <person name="Hainaut M."/>
            <person name="Hatakka A."/>
            <person name="Henrissat B."/>
            <person name="Hilden K."/>
            <person name="Kuo R."/>
            <person name="Labutti K."/>
            <person name="Lipzen A."/>
            <person name="Makela M.R."/>
            <person name="Sandor L."/>
            <person name="Spatafora J.W."/>
            <person name="Grigoriev I.V."/>
            <person name="Hibbett D.S."/>
        </authorList>
    </citation>
    <scope>NUCLEOTIDE SEQUENCE [LARGE SCALE GENOMIC DNA]</scope>
    <source>
        <strain evidence="1 2">3A-2</strain>
    </source>
</reference>
<dbReference type="InterPro" id="IPR032675">
    <property type="entry name" value="LRR_dom_sf"/>
</dbReference>
<name>A0A8E2AP80_9APHY</name>
<sequence>MVHATAVLNYDTLRNIFEHTWQHDSGVYDRKTLAHVARASRLLSEPAMDVLWSRLDGLHPLIRLLFITDAGEAVENVQIPSADNSEQSFLSSRYTIPERAWSRFQRSARRVKFLAYDERADKMNPAIFSALSDRAHNDTIFPSLCEILWCTTIPCNLEFANFLIPQLRVLRVSLHLSIGINSTLSNDPETQGELLQVLHPRCQNIEILTLDGHIPESWDVLSQFQNLKTLSLFSILLDDVAMSTFASSEILQNLNIDLPWTDYSAVNIPNNNSAFKALRRLDMASNKNDWRIFSTFLRYISSTELAFLRIRHQPSIRIFQMEDYGGPATLHILNERWAYSLTEIAIHVRDCFTIEVGLEEVGRFLEPLLPLRRLERVTLELSNTPPRAIFLQDEDIRMMADSWPSLQSLRIELNEGHPDTNFSGPSLYSLSQFATKCHRLVRLELPYLQSDIQMALMMQLVRSARSSQPHGLRHLHVHHLVSRQPQDHFTDLAMTVIFLGITFPNLALHDGIECIVLHCCWSMTADMLEVIPRNL</sequence>
<protein>
    <recommendedName>
        <fullName evidence="3">F-box domain-containing protein</fullName>
    </recommendedName>
</protein>
<dbReference type="AlphaFoldDB" id="A0A8E2AP80"/>
<dbReference type="EMBL" id="KV722508">
    <property type="protein sequence ID" value="OCH86884.1"/>
    <property type="molecule type" value="Genomic_DNA"/>
</dbReference>
<proteinExistence type="predicted"/>
<keyword evidence="2" id="KW-1185">Reference proteome</keyword>
<gene>
    <name evidence="1" type="ORF">OBBRIDRAFT_796757</name>
</gene>
<evidence type="ECO:0008006" key="3">
    <source>
        <dbReference type="Google" id="ProtNLM"/>
    </source>
</evidence>